<dbReference type="SUPFAM" id="SSF53254">
    <property type="entry name" value="Phosphoglycerate mutase-like"/>
    <property type="match status" value="1"/>
</dbReference>
<sequence length="162" mass="17746">MTNARRKLILIRHAKSAHPDGVEDFERPLGERGRRDAPAVGRWLRENAYAIEAVRCSPALRTRQTWELAGAHIPAEPQVSYNQRLYGGTAQELLAIVRELPVTAMTAAIVGHNPGLEDLVHLLTGESVELKTSAVALLSSERGWADADEAWTCASTFAKPRG</sequence>
<accession>A0A1I6U3R9</accession>
<dbReference type="InterPro" id="IPR013078">
    <property type="entry name" value="His_Pase_superF_clade-1"/>
</dbReference>
<dbReference type="RefSeq" id="WP_175548216.1">
    <property type="nucleotide sequence ID" value="NZ_FOZX01000009.1"/>
</dbReference>
<dbReference type="Pfam" id="PF00300">
    <property type="entry name" value="His_Phos_1"/>
    <property type="match status" value="1"/>
</dbReference>
<reference evidence="2" key="1">
    <citation type="submission" date="2016-10" db="EMBL/GenBank/DDBJ databases">
        <authorList>
            <person name="Varghese N."/>
            <person name="Submissions S."/>
        </authorList>
    </citation>
    <scope>NUCLEOTIDE SEQUENCE [LARGE SCALE GENOMIC DNA]</scope>
    <source>
        <strain evidence="2">DSM 44771</strain>
    </source>
</reference>
<dbReference type="EMBL" id="FOZX01000009">
    <property type="protein sequence ID" value="SFS96086.1"/>
    <property type="molecule type" value="Genomic_DNA"/>
</dbReference>
<dbReference type="PANTHER" id="PTHR47623:SF1">
    <property type="entry name" value="OS09G0287300 PROTEIN"/>
    <property type="match status" value="1"/>
</dbReference>
<gene>
    <name evidence="1" type="ORF">SAMN05660874_04546</name>
</gene>
<dbReference type="STRING" id="95161.SAMN05660874_04546"/>
<dbReference type="SMART" id="SM00855">
    <property type="entry name" value="PGAM"/>
    <property type="match status" value="1"/>
</dbReference>
<dbReference type="PANTHER" id="PTHR47623">
    <property type="entry name" value="OS09G0287300 PROTEIN"/>
    <property type="match status" value="1"/>
</dbReference>
<protein>
    <submittedName>
        <fullName evidence="1">Phosphohistidine phosphatase</fullName>
    </submittedName>
</protein>
<evidence type="ECO:0000313" key="1">
    <source>
        <dbReference type="EMBL" id="SFS96086.1"/>
    </source>
</evidence>
<dbReference type="Gene3D" id="3.40.50.1240">
    <property type="entry name" value="Phosphoglycerate mutase-like"/>
    <property type="match status" value="1"/>
</dbReference>
<name>A0A1I6U3R9_9PSEU</name>
<dbReference type="Proteomes" id="UP000198852">
    <property type="component" value="Unassembled WGS sequence"/>
</dbReference>
<organism evidence="1 2">
    <name type="scientific">Saccharopolyspora flava</name>
    <dbReference type="NCBI Taxonomy" id="95161"/>
    <lineage>
        <taxon>Bacteria</taxon>
        <taxon>Bacillati</taxon>
        <taxon>Actinomycetota</taxon>
        <taxon>Actinomycetes</taxon>
        <taxon>Pseudonocardiales</taxon>
        <taxon>Pseudonocardiaceae</taxon>
        <taxon>Saccharopolyspora</taxon>
    </lineage>
</organism>
<dbReference type="AlphaFoldDB" id="A0A1I6U3R9"/>
<keyword evidence="2" id="KW-1185">Reference proteome</keyword>
<evidence type="ECO:0000313" key="2">
    <source>
        <dbReference type="Proteomes" id="UP000198852"/>
    </source>
</evidence>
<dbReference type="CDD" id="cd07067">
    <property type="entry name" value="HP_PGM_like"/>
    <property type="match status" value="1"/>
</dbReference>
<proteinExistence type="predicted"/>
<dbReference type="InterPro" id="IPR029033">
    <property type="entry name" value="His_PPase_superfam"/>
</dbReference>